<keyword evidence="3 10" id="KW-1133">Transmembrane helix</keyword>
<feature type="transmembrane region" description="Helical" evidence="10">
    <location>
        <begin position="36"/>
        <end position="57"/>
    </location>
</feature>
<evidence type="ECO:0000256" key="7">
    <source>
        <dbReference type="ARBA" id="ARBA00023180"/>
    </source>
</evidence>
<comment type="similarity">
    <text evidence="9">Belongs to the G-protein coupled receptor 1 family.</text>
</comment>
<dbReference type="InterPro" id="IPR017452">
    <property type="entry name" value="GPCR_Rhodpsn_7TM"/>
</dbReference>
<proteinExistence type="inferred from homology"/>
<dbReference type="Gene3D" id="1.20.1070.10">
    <property type="entry name" value="Rhodopsin 7-helix transmembrane proteins"/>
    <property type="match status" value="1"/>
</dbReference>
<dbReference type="CDD" id="cd14982">
    <property type="entry name" value="7tmA_purinoceptor-like"/>
    <property type="match status" value="1"/>
</dbReference>
<accession>A0A9D3PR18</accession>
<evidence type="ECO:0000313" key="12">
    <source>
        <dbReference type="EMBL" id="KAG7465929.1"/>
    </source>
</evidence>
<feature type="transmembrane region" description="Helical" evidence="10">
    <location>
        <begin position="190"/>
        <end position="216"/>
    </location>
</feature>
<feature type="transmembrane region" description="Helical" evidence="10">
    <location>
        <begin position="237"/>
        <end position="257"/>
    </location>
</feature>
<dbReference type="EMBL" id="JAFDVH010000013">
    <property type="protein sequence ID" value="KAG7465929.1"/>
    <property type="molecule type" value="Genomic_DNA"/>
</dbReference>
<keyword evidence="13" id="KW-1185">Reference proteome</keyword>
<name>A0A9D3PR18_MEGAT</name>
<dbReference type="Pfam" id="PF00001">
    <property type="entry name" value="7tm_1"/>
    <property type="match status" value="1"/>
</dbReference>
<comment type="subcellular location">
    <subcellularLocation>
        <location evidence="1">Membrane</location>
        <topology evidence="1">Multi-pass membrane protein</topology>
    </subcellularLocation>
</comment>
<feature type="transmembrane region" description="Helical" evidence="10">
    <location>
        <begin position="69"/>
        <end position="90"/>
    </location>
</feature>
<organism evidence="12 13">
    <name type="scientific">Megalops atlanticus</name>
    <name type="common">Tarpon</name>
    <name type="synonym">Clupea gigantea</name>
    <dbReference type="NCBI Taxonomy" id="7932"/>
    <lineage>
        <taxon>Eukaryota</taxon>
        <taxon>Metazoa</taxon>
        <taxon>Chordata</taxon>
        <taxon>Craniata</taxon>
        <taxon>Vertebrata</taxon>
        <taxon>Euteleostomi</taxon>
        <taxon>Actinopterygii</taxon>
        <taxon>Neopterygii</taxon>
        <taxon>Teleostei</taxon>
        <taxon>Elopiformes</taxon>
        <taxon>Megalopidae</taxon>
        <taxon>Megalops</taxon>
    </lineage>
</organism>
<evidence type="ECO:0000256" key="2">
    <source>
        <dbReference type="ARBA" id="ARBA00022692"/>
    </source>
</evidence>
<dbReference type="GO" id="GO:0005886">
    <property type="term" value="C:plasma membrane"/>
    <property type="evidence" value="ECO:0007669"/>
    <property type="project" value="TreeGrafter"/>
</dbReference>
<dbReference type="GO" id="GO:0035025">
    <property type="term" value="P:positive regulation of Rho protein signal transduction"/>
    <property type="evidence" value="ECO:0007669"/>
    <property type="project" value="TreeGrafter"/>
</dbReference>
<sequence length="332" mass="36569">MQQSNSSWPPITMTTGTPGPAHCDVSNWTASHLMPIIYSLVFSLGLPGNILALVVLCRRGGRLKAAMRVYLLNLTVADVLFTLTLPVWVSYYSLQEDWLFHEAACRVIGALYYVTTYCTISFLTIISINRYRSLSLTPPCLPMLKKRGAAIICALTWLTWLACAAPSLAVPQTRREAGRVQCFRDVDPRLALAACCVFVVSFLAVLASYLSVLGSLGQHPTGQGAHRRRAKARVQGMLLLFLGCMLPYHITLAMWALQQPRPLCPSLAHRLSTVLLSATSCLDPFVYCFSLKCFRAEVYKLLVTRSSGQEAHSVWWAGPGKEPRSSPGTLSS</sequence>
<evidence type="ECO:0000256" key="9">
    <source>
        <dbReference type="RuleBase" id="RU000688"/>
    </source>
</evidence>
<evidence type="ECO:0000256" key="6">
    <source>
        <dbReference type="ARBA" id="ARBA00023170"/>
    </source>
</evidence>
<dbReference type="AlphaFoldDB" id="A0A9D3PR18"/>
<keyword evidence="7" id="KW-0325">Glycoprotein</keyword>
<dbReference type="InterPro" id="IPR000276">
    <property type="entry name" value="GPCR_Rhodpsn"/>
</dbReference>
<dbReference type="GO" id="GO:0007200">
    <property type="term" value="P:phospholipase C-activating G protein-coupled receptor signaling pathway"/>
    <property type="evidence" value="ECO:0007669"/>
    <property type="project" value="TreeGrafter"/>
</dbReference>
<gene>
    <name evidence="12" type="ORF">MATL_G00159280</name>
</gene>
<evidence type="ECO:0000256" key="10">
    <source>
        <dbReference type="SAM" id="Phobius"/>
    </source>
</evidence>
<dbReference type="PRINTS" id="PR01157">
    <property type="entry name" value="P2YPURNOCPTR"/>
</dbReference>
<evidence type="ECO:0000256" key="3">
    <source>
        <dbReference type="ARBA" id="ARBA00022989"/>
    </source>
</evidence>
<dbReference type="PANTHER" id="PTHR24232">
    <property type="entry name" value="G-PROTEIN COUPLED RECEPTOR"/>
    <property type="match status" value="1"/>
</dbReference>
<reference evidence="12" key="1">
    <citation type="submission" date="2021-01" db="EMBL/GenBank/DDBJ databases">
        <authorList>
            <person name="Zahm M."/>
            <person name="Roques C."/>
            <person name="Cabau C."/>
            <person name="Klopp C."/>
            <person name="Donnadieu C."/>
            <person name="Jouanno E."/>
            <person name="Lampietro C."/>
            <person name="Louis A."/>
            <person name="Herpin A."/>
            <person name="Echchiki A."/>
            <person name="Berthelot C."/>
            <person name="Parey E."/>
            <person name="Roest-Crollius H."/>
            <person name="Braasch I."/>
            <person name="Postlethwait J."/>
            <person name="Bobe J."/>
            <person name="Montfort J."/>
            <person name="Bouchez O."/>
            <person name="Begum T."/>
            <person name="Mejri S."/>
            <person name="Adams A."/>
            <person name="Chen W.-J."/>
            <person name="Guiguen Y."/>
        </authorList>
    </citation>
    <scope>NUCLEOTIDE SEQUENCE</scope>
    <source>
        <strain evidence="12">YG-15Mar2019-1</strain>
        <tissue evidence="12">Brain</tissue>
    </source>
</reference>
<protein>
    <recommendedName>
        <fullName evidence="11">G-protein coupled receptors family 1 profile domain-containing protein</fullName>
    </recommendedName>
</protein>
<evidence type="ECO:0000256" key="8">
    <source>
        <dbReference type="ARBA" id="ARBA00023224"/>
    </source>
</evidence>
<dbReference type="PROSITE" id="PS00237">
    <property type="entry name" value="G_PROTEIN_RECEP_F1_1"/>
    <property type="match status" value="1"/>
</dbReference>
<comment type="caution">
    <text evidence="12">The sequence shown here is derived from an EMBL/GenBank/DDBJ whole genome shotgun (WGS) entry which is preliminary data.</text>
</comment>
<keyword evidence="6 9" id="KW-0675">Receptor</keyword>
<feature type="domain" description="G-protein coupled receptors family 1 profile" evidence="11">
    <location>
        <begin position="48"/>
        <end position="287"/>
    </location>
</feature>
<dbReference type="GO" id="GO:0004930">
    <property type="term" value="F:G protein-coupled receptor activity"/>
    <property type="evidence" value="ECO:0007669"/>
    <property type="project" value="UniProtKB-KW"/>
</dbReference>
<dbReference type="PANTHER" id="PTHR24232:SF91">
    <property type="entry name" value="TRANSMEMBRANE PROTEIN LOC653160"/>
    <property type="match status" value="1"/>
</dbReference>
<feature type="transmembrane region" description="Helical" evidence="10">
    <location>
        <begin position="110"/>
        <end position="128"/>
    </location>
</feature>
<evidence type="ECO:0000259" key="11">
    <source>
        <dbReference type="PROSITE" id="PS50262"/>
    </source>
</evidence>
<dbReference type="OrthoDB" id="5985406at2759"/>
<evidence type="ECO:0000256" key="1">
    <source>
        <dbReference type="ARBA" id="ARBA00004141"/>
    </source>
</evidence>
<dbReference type="PRINTS" id="PR00237">
    <property type="entry name" value="GPCRRHODOPSN"/>
</dbReference>
<dbReference type="Proteomes" id="UP001046870">
    <property type="component" value="Chromosome 13"/>
</dbReference>
<keyword evidence="8 9" id="KW-0807">Transducer</keyword>
<evidence type="ECO:0000256" key="5">
    <source>
        <dbReference type="ARBA" id="ARBA00023136"/>
    </source>
</evidence>
<dbReference type="PROSITE" id="PS50262">
    <property type="entry name" value="G_PROTEIN_RECEP_F1_2"/>
    <property type="match status" value="1"/>
</dbReference>
<evidence type="ECO:0000256" key="4">
    <source>
        <dbReference type="ARBA" id="ARBA00023040"/>
    </source>
</evidence>
<keyword evidence="4 9" id="KW-0297">G-protein coupled receptor</keyword>
<keyword evidence="5 10" id="KW-0472">Membrane</keyword>
<feature type="transmembrane region" description="Helical" evidence="10">
    <location>
        <begin position="149"/>
        <end position="170"/>
    </location>
</feature>
<keyword evidence="2 9" id="KW-0812">Transmembrane</keyword>
<dbReference type="SUPFAM" id="SSF81321">
    <property type="entry name" value="Family A G protein-coupled receptor-like"/>
    <property type="match status" value="1"/>
</dbReference>
<evidence type="ECO:0000313" key="13">
    <source>
        <dbReference type="Proteomes" id="UP001046870"/>
    </source>
</evidence>